<proteinExistence type="predicted"/>
<feature type="domain" description="Amine oxidase" evidence="6">
    <location>
        <begin position="27"/>
        <end position="520"/>
    </location>
</feature>
<dbReference type="Gene3D" id="3.50.50.60">
    <property type="entry name" value="FAD/NAD(P)-binding domain"/>
    <property type="match status" value="2"/>
</dbReference>
<keyword evidence="3" id="KW-0274">FAD</keyword>
<dbReference type="PANTHER" id="PTHR46091:SF3">
    <property type="entry name" value="AMINE OXIDASE DOMAIN-CONTAINING PROTEIN"/>
    <property type="match status" value="1"/>
</dbReference>
<evidence type="ECO:0000256" key="4">
    <source>
        <dbReference type="ARBA" id="ARBA00022857"/>
    </source>
</evidence>
<organism evidence="7 8">
    <name type="scientific">Novosphingobium olei</name>
    <dbReference type="NCBI Taxonomy" id="2728851"/>
    <lineage>
        <taxon>Bacteria</taxon>
        <taxon>Pseudomonadati</taxon>
        <taxon>Pseudomonadota</taxon>
        <taxon>Alphaproteobacteria</taxon>
        <taxon>Sphingomonadales</taxon>
        <taxon>Sphingomonadaceae</taxon>
        <taxon>Novosphingobium</taxon>
    </lineage>
</organism>
<keyword evidence="2" id="KW-0732">Signal</keyword>
<accession>A0A7Y0G989</accession>
<evidence type="ECO:0000313" key="7">
    <source>
        <dbReference type="EMBL" id="NML93951.1"/>
    </source>
</evidence>
<evidence type="ECO:0000256" key="1">
    <source>
        <dbReference type="ARBA" id="ARBA00022630"/>
    </source>
</evidence>
<keyword evidence="1" id="KW-0285">Flavoprotein</keyword>
<dbReference type="EMBL" id="JABBGM010000003">
    <property type="protein sequence ID" value="NML93951.1"/>
    <property type="molecule type" value="Genomic_DNA"/>
</dbReference>
<dbReference type="GO" id="GO:0016491">
    <property type="term" value="F:oxidoreductase activity"/>
    <property type="evidence" value="ECO:0007669"/>
    <property type="project" value="InterPro"/>
</dbReference>
<reference evidence="7 8" key="1">
    <citation type="submission" date="2020-04" db="EMBL/GenBank/DDBJ databases">
        <title>Novosphingobium sp. TW-4 isolated from soil.</title>
        <authorList>
            <person name="Dahal R.H."/>
            <person name="Chaudhary D.K."/>
        </authorList>
    </citation>
    <scope>NUCLEOTIDE SEQUENCE [LARGE SCALE GENOMIC DNA]</scope>
    <source>
        <strain evidence="7 8">TW-4</strain>
    </source>
</reference>
<dbReference type="Pfam" id="PF01593">
    <property type="entry name" value="Amino_oxidase"/>
    <property type="match status" value="1"/>
</dbReference>
<dbReference type="RefSeq" id="WP_169493205.1">
    <property type="nucleotide sequence ID" value="NZ_JABBGM010000003.1"/>
</dbReference>
<evidence type="ECO:0000256" key="5">
    <source>
        <dbReference type="ARBA" id="ARBA00023027"/>
    </source>
</evidence>
<evidence type="ECO:0000256" key="2">
    <source>
        <dbReference type="ARBA" id="ARBA00022729"/>
    </source>
</evidence>
<dbReference type="PRINTS" id="PR00419">
    <property type="entry name" value="ADXRDTASE"/>
</dbReference>
<keyword evidence="8" id="KW-1185">Reference proteome</keyword>
<evidence type="ECO:0000259" key="6">
    <source>
        <dbReference type="Pfam" id="PF01593"/>
    </source>
</evidence>
<evidence type="ECO:0000256" key="3">
    <source>
        <dbReference type="ARBA" id="ARBA00022827"/>
    </source>
</evidence>
<sequence length="542" mass="59063">MRTQGKAYRKGSGIEGDFDVIVVGSGMGGMGVASALAKNGRKVLLLEQHNVVGGLAQSFERNGYRWSVGMHYIGDVASPHTMTRKIFDYATNDAIEWAHLPSIFNRMDIGGRQYAIPAGIDAYREALAGWFPDERGAIDRYLELVSEVTRSSPAYFALKAYPEGQRPAQLQEAALPFFRLARRITRDVIGQLTSNAELTAILCANWGDYGIEPSRSSFAMHAMLFKHYVNGASYPIGGGGAFADAMVPIIESAGGLVLHSATVEQILIEGGRVVGVRLGDGSTVTCKTVISNAGMHATFGRLVDRQVAQSYGLVEKLEQVRPTGTVVGIHVGLEGSAGELGLEPANVWSHPGTDFTANLAAHKSDFSAPFPFCFVTFGSAKDPTWDEQFPGRSTIELHAFTDYSHFKRWENTRWMKRGAEYDALKEQIMERLLAELYRLVPQVKGKVRHVETHTPVSYGTFLRRERGEILGIESSPSRYAQEWLGAWTPVPGLFLTGQDVTNDGMIGALFGGIIAASAVLGKDLVSEIRSREQAVPALTTGE</sequence>
<keyword evidence="4" id="KW-0521">NADP</keyword>
<keyword evidence="5" id="KW-0520">NAD</keyword>
<dbReference type="InterPro" id="IPR036188">
    <property type="entry name" value="FAD/NAD-bd_sf"/>
</dbReference>
<dbReference type="AlphaFoldDB" id="A0A7Y0G989"/>
<comment type="caution">
    <text evidence="7">The sequence shown here is derived from an EMBL/GenBank/DDBJ whole genome shotgun (WGS) entry which is preliminary data.</text>
</comment>
<dbReference type="PANTHER" id="PTHR46091">
    <property type="entry name" value="BLR7054 PROTEIN"/>
    <property type="match status" value="1"/>
</dbReference>
<dbReference type="InterPro" id="IPR052206">
    <property type="entry name" value="Retinol_saturase"/>
</dbReference>
<dbReference type="Proteomes" id="UP000583556">
    <property type="component" value="Unassembled WGS sequence"/>
</dbReference>
<evidence type="ECO:0000313" key="8">
    <source>
        <dbReference type="Proteomes" id="UP000583556"/>
    </source>
</evidence>
<name>A0A7Y0G989_9SPHN</name>
<dbReference type="InterPro" id="IPR002937">
    <property type="entry name" value="Amino_oxidase"/>
</dbReference>
<protein>
    <submittedName>
        <fullName evidence="7">NAD(P)/FAD-dependent oxidoreductase</fullName>
    </submittedName>
</protein>
<gene>
    <name evidence="7" type="ORF">HHL27_09755</name>
</gene>
<dbReference type="SUPFAM" id="SSF51905">
    <property type="entry name" value="FAD/NAD(P)-binding domain"/>
    <property type="match status" value="1"/>
</dbReference>